<dbReference type="KEGG" id="pzh:CX676_02140"/>
<sequence>MSISETDMDFTVWAIIDKPRETVFEAVADPAQLSAYFTTGGAKGRMDRGATVSWEFGDFPGPFDVTVLIAEKPERIEFDWPAPSGNGLNRVIFRFEELPAGRTKVHVTETGWPATPEGLKQAYGNVMGWSQMLAAMKAWVDHGVGLREGMYV</sequence>
<evidence type="ECO:0000313" key="4">
    <source>
        <dbReference type="Proteomes" id="UP000234530"/>
    </source>
</evidence>
<dbReference type="Gene3D" id="3.30.530.20">
    <property type="match status" value="1"/>
</dbReference>
<proteinExistence type="inferred from homology"/>
<accession>A0A2H5EUY8</accession>
<dbReference type="SUPFAM" id="SSF55961">
    <property type="entry name" value="Bet v1-like"/>
    <property type="match status" value="1"/>
</dbReference>
<dbReference type="Proteomes" id="UP000234530">
    <property type="component" value="Chromosome"/>
</dbReference>
<dbReference type="EMBL" id="CP025430">
    <property type="protein sequence ID" value="AUH63104.1"/>
    <property type="molecule type" value="Genomic_DNA"/>
</dbReference>
<dbReference type="InterPro" id="IPR013538">
    <property type="entry name" value="ASHA1/2-like_C"/>
</dbReference>
<evidence type="ECO:0000259" key="2">
    <source>
        <dbReference type="Pfam" id="PF08327"/>
    </source>
</evidence>
<evidence type="ECO:0000256" key="1">
    <source>
        <dbReference type="ARBA" id="ARBA00006817"/>
    </source>
</evidence>
<dbReference type="AlphaFoldDB" id="A0A2H5EUY8"/>
<dbReference type="InterPro" id="IPR023393">
    <property type="entry name" value="START-like_dom_sf"/>
</dbReference>
<dbReference type="OrthoDB" id="9806378at2"/>
<evidence type="ECO:0000313" key="3">
    <source>
        <dbReference type="EMBL" id="AUH63104.1"/>
    </source>
</evidence>
<organism evidence="3 4">
    <name type="scientific">Paracoccus zhejiangensis</name>
    <dbReference type="NCBI Taxonomy" id="1077935"/>
    <lineage>
        <taxon>Bacteria</taxon>
        <taxon>Pseudomonadati</taxon>
        <taxon>Pseudomonadota</taxon>
        <taxon>Alphaproteobacteria</taxon>
        <taxon>Rhodobacterales</taxon>
        <taxon>Paracoccaceae</taxon>
        <taxon>Paracoccus</taxon>
    </lineage>
</organism>
<gene>
    <name evidence="3" type="ORF">CX676_02140</name>
</gene>
<reference evidence="3 4" key="1">
    <citation type="journal article" date="2013" name="Antonie Van Leeuwenhoek">
        <title>Paracoccus zhejiangensis sp. nov., isolated from activated sludge in wastewater-treatment system.</title>
        <authorList>
            <person name="Wu Z.G."/>
            <person name="Zhang D.F."/>
            <person name="Liu Y.L."/>
            <person name="Wang F."/>
            <person name="Jiang X."/>
            <person name="Li C."/>
            <person name="Li S.P."/>
            <person name="Hong Q."/>
            <person name="Li W.J."/>
        </authorList>
    </citation>
    <scope>NUCLEOTIDE SEQUENCE [LARGE SCALE GENOMIC DNA]</scope>
    <source>
        <strain evidence="3 4">J6</strain>
    </source>
</reference>
<comment type="similarity">
    <text evidence="1">Belongs to the AHA1 family.</text>
</comment>
<protein>
    <submittedName>
        <fullName evidence="3">ATPase</fullName>
    </submittedName>
</protein>
<feature type="domain" description="Activator of Hsp90 ATPase homologue 1/2-like C-terminal" evidence="2">
    <location>
        <begin position="19"/>
        <end position="139"/>
    </location>
</feature>
<dbReference type="Pfam" id="PF08327">
    <property type="entry name" value="AHSA1"/>
    <property type="match status" value="1"/>
</dbReference>
<name>A0A2H5EUY8_9RHOB</name>
<keyword evidence="4" id="KW-1185">Reference proteome</keyword>
<dbReference type="RefSeq" id="WP_101751146.1">
    <property type="nucleotide sequence ID" value="NZ_CP025430.1"/>
</dbReference>